<keyword evidence="2" id="KW-1185">Reference proteome</keyword>
<evidence type="ECO:0000313" key="1">
    <source>
        <dbReference type="EMBL" id="RDH35869.1"/>
    </source>
</evidence>
<dbReference type="AlphaFoldDB" id="A0A3F3Q9M5"/>
<dbReference type="Proteomes" id="UP000253729">
    <property type="component" value="Unassembled WGS sequence"/>
</dbReference>
<reference evidence="1 2" key="1">
    <citation type="submission" date="2018-07" db="EMBL/GenBank/DDBJ databases">
        <title>The genomes of Aspergillus section Nigri reveals drivers in fungal speciation.</title>
        <authorList>
            <consortium name="DOE Joint Genome Institute"/>
            <person name="Vesth T.C."/>
            <person name="Nybo J."/>
            <person name="Theobald S."/>
            <person name="Brandl J."/>
            <person name="Frisvad J.C."/>
            <person name="Nielsen K.F."/>
            <person name="Lyhne E.K."/>
            <person name="Kogle M.E."/>
            <person name="Kuo A."/>
            <person name="Riley R."/>
            <person name="Clum A."/>
            <person name="Nolan M."/>
            <person name="Lipzen A."/>
            <person name="Salamov A."/>
            <person name="Henrissat B."/>
            <person name="Wiebenga A."/>
            <person name="De vries R.P."/>
            <person name="Grigoriev I.V."/>
            <person name="Mortensen U.H."/>
            <person name="Andersen M.R."/>
            <person name="Baker S.E."/>
        </authorList>
    </citation>
    <scope>NUCLEOTIDE SEQUENCE [LARGE SCALE GENOMIC DNA]</scope>
    <source>
        <strain evidence="1 2">CBS 139.54b</strain>
    </source>
</reference>
<gene>
    <name evidence="1" type="ORF">BDQ94DRAFT_139366</name>
</gene>
<dbReference type="GeneID" id="38133768"/>
<proteinExistence type="predicted"/>
<accession>A0A3F3Q9M5</accession>
<sequence length="159" mass="18026">MASVAAAPSWSTELIREVTQQFYRVYVAHYCETSEWDSTSRDNILDAEDAPLPRFGYRPRKTNLIRSHAPPSLLTPTLKFSGCRSLISFKASDDSLGVVVSMRCNKAPLQKIAKRDFSAHHPFASEQALYPQSTFSDCYDNQKRRLGMAPKRESYTVLM</sequence>
<dbReference type="RefSeq" id="XP_026628891.1">
    <property type="nucleotide sequence ID" value="XM_026765412.1"/>
</dbReference>
<evidence type="ECO:0000313" key="2">
    <source>
        <dbReference type="Proteomes" id="UP000253729"/>
    </source>
</evidence>
<name>A0A3F3Q9M5_9EURO</name>
<protein>
    <submittedName>
        <fullName evidence="1">Uncharacterized protein</fullName>
    </submittedName>
</protein>
<organism evidence="1 2">
    <name type="scientific">Aspergillus welwitschiae</name>
    <dbReference type="NCBI Taxonomy" id="1341132"/>
    <lineage>
        <taxon>Eukaryota</taxon>
        <taxon>Fungi</taxon>
        <taxon>Dikarya</taxon>
        <taxon>Ascomycota</taxon>
        <taxon>Pezizomycotina</taxon>
        <taxon>Eurotiomycetes</taxon>
        <taxon>Eurotiomycetidae</taxon>
        <taxon>Eurotiales</taxon>
        <taxon>Aspergillaceae</taxon>
        <taxon>Aspergillus</taxon>
        <taxon>Aspergillus subgen. Circumdati</taxon>
    </lineage>
</organism>
<dbReference type="EMBL" id="KZ852039">
    <property type="protein sequence ID" value="RDH35869.1"/>
    <property type="molecule type" value="Genomic_DNA"/>
</dbReference>